<dbReference type="GO" id="GO:0004930">
    <property type="term" value="F:G protein-coupled receptor activity"/>
    <property type="evidence" value="ECO:0007669"/>
    <property type="project" value="UniProtKB-KW"/>
</dbReference>
<comment type="similarity">
    <text evidence="8">Belongs to the G-protein coupled receptor 1 family.</text>
</comment>
<comment type="caution">
    <text evidence="11">The sequence shown here is derived from an EMBL/GenBank/DDBJ whole genome shotgun (WGS) entry which is preliminary data.</text>
</comment>
<accession>A0ABD3XSM4</accession>
<dbReference type="InterPro" id="IPR000276">
    <property type="entry name" value="GPCR_Rhodpsn"/>
</dbReference>
<feature type="domain" description="G-protein coupled receptors family 1 profile" evidence="10">
    <location>
        <begin position="39"/>
        <end position="604"/>
    </location>
</feature>
<evidence type="ECO:0000256" key="7">
    <source>
        <dbReference type="ARBA" id="ARBA00023224"/>
    </source>
</evidence>
<dbReference type="GO" id="GO:0016020">
    <property type="term" value="C:membrane"/>
    <property type="evidence" value="ECO:0007669"/>
    <property type="project" value="UniProtKB-SubCell"/>
</dbReference>
<evidence type="ECO:0000256" key="3">
    <source>
        <dbReference type="ARBA" id="ARBA00022989"/>
    </source>
</evidence>
<feature type="transmembrane region" description="Helical" evidence="9">
    <location>
        <begin position="58"/>
        <end position="79"/>
    </location>
</feature>
<feature type="transmembrane region" description="Helical" evidence="9">
    <location>
        <begin position="138"/>
        <end position="161"/>
    </location>
</feature>
<evidence type="ECO:0000256" key="4">
    <source>
        <dbReference type="ARBA" id="ARBA00023040"/>
    </source>
</evidence>
<evidence type="ECO:0000256" key="1">
    <source>
        <dbReference type="ARBA" id="ARBA00004141"/>
    </source>
</evidence>
<dbReference type="Proteomes" id="UP001634394">
    <property type="component" value="Unassembled WGS sequence"/>
</dbReference>
<comment type="subcellular location">
    <subcellularLocation>
        <location evidence="1">Membrane</location>
        <topology evidence="1">Multi-pass membrane protein</topology>
    </subcellularLocation>
</comment>
<keyword evidence="7 8" id="KW-0807">Transducer</keyword>
<evidence type="ECO:0000259" key="10">
    <source>
        <dbReference type="PROSITE" id="PS50262"/>
    </source>
</evidence>
<dbReference type="PANTHER" id="PTHR24243">
    <property type="entry name" value="G-PROTEIN COUPLED RECEPTOR"/>
    <property type="match status" value="1"/>
</dbReference>
<gene>
    <name evidence="11" type="ORF">ACJMK2_000394</name>
</gene>
<dbReference type="Gene3D" id="1.20.1070.10">
    <property type="entry name" value="Rhodopsin 7-helix transmembrane proteins"/>
    <property type="match status" value="2"/>
</dbReference>
<protein>
    <recommendedName>
        <fullName evidence="10">G-protein coupled receptors family 1 profile domain-containing protein</fullName>
    </recommendedName>
</protein>
<evidence type="ECO:0000313" key="11">
    <source>
        <dbReference type="EMBL" id="KAL3888010.1"/>
    </source>
</evidence>
<sequence>MTNQSGFDTQVIYLDREKAHVLIPAMVYVIVMMVIGTTGNISVLYFYRFRCPQTTSTFCILAIASFDVCVCIFSMPVEIADINLFYKFNSIFMCKLDRFVTHFASIASTFLLNFVAFERHRMICSPFKNKITPRQVKIACIIIVFSSIILSAPMTVFYDIIRVNVSYSGSPYEAGFECTTTKDESMEFFLLLTYVIHLAGFVATSFSLTLFYILIGYTLLKQRKFRILATRVARNLSVVGIRCRQSTRKANDGSANGTQKGYNIQHAKEKGRRSETVRKVSFQTHDIVGNDQRLSDFEESKDSDMASGLSVLDFEEIITRDISYIISESSVSEPRVTSGSCIVPMGNGHFFKNDLSLTSEIGFSAIAEITHISSTINEDNITDMTSPSDGNVRVDEAITTDPSLGGSLLNLHTVGTSRGSDSNALTTHVHSELTPSVVTSRGFDTNALTIHVHSELTPAVGTSRGFDSKALTTHVHSKVVPSVVTSRKFDSNTLNTHVHSEVAPSVVSDDLTMEKDTSATHRKSLNTRQNRTVNANSSTTKYTLIMFLVSACFLISFLPFLSLMVWRIYHNVQEVNEMSNVELILYSIGLRSYFLNSTVNPLIYGLFNTEFRSFFYGIICKWRQAK</sequence>
<keyword evidence="2 8" id="KW-0812">Transmembrane</keyword>
<dbReference type="InterPro" id="IPR017452">
    <property type="entry name" value="GPCR_Rhodpsn_7TM"/>
</dbReference>
<name>A0ABD3XSM4_SINWO</name>
<evidence type="ECO:0000256" key="6">
    <source>
        <dbReference type="ARBA" id="ARBA00023170"/>
    </source>
</evidence>
<keyword evidence="3 9" id="KW-1133">Transmembrane helix</keyword>
<evidence type="ECO:0000256" key="9">
    <source>
        <dbReference type="SAM" id="Phobius"/>
    </source>
</evidence>
<feature type="transmembrane region" description="Helical" evidence="9">
    <location>
        <begin position="194"/>
        <end position="220"/>
    </location>
</feature>
<evidence type="ECO:0000256" key="5">
    <source>
        <dbReference type="ARBA" id="ARBA00023136"/>
    </source>
</evidence>
<dbReference type="EMBL" id="JBJQND010000001">
    <property type="protein sequence ID" value="KAL3888010.1"/>
    <property type="molecule type" value="Genomic_DNA"/>
</dbReference>
<dbReference type="CDD" id="cd00637">
    <property type="entry name" value="7tm_classA_rhodopsin-like"/>
    <property type="match status" value="1"/>
</dbReference>
<keyword evidence="6 8" id="KW-0675">Receptor</keyword>
<dbReference type="PROSITE" id="PS00237">
    <property type="entry name" value="G_PROTEIN_RECEP_F1_1"/>
    <property type="match status" value="1"/>
</dbReference>
<proteinExistence type="inferred from homology"/>
<dbReference type="PROSITE" id="PS50262">
    <property type="entry name" value="G_PROTEIN_RECEP_F1_2"/>
    <property type="match status" value="1"/>
</dbReference>
<dbReference type="AlphaFoldDB" id="A0ABD3XSM4"/>
<feature type="transmembrane region" description="Helical" evidence="9">
    <location>
        <begin position="25"/>
        <end position="46"/>
    </location>
</feature>
<dbReference type="PANTHER" id="PTHR24243:SF207">
    <property type="entry name" value="PYROKININ-1 RECEPTOR-LIKE"/>
    <property type="match status" value="1"/>
</dbReference>
<evidence type="ECO:0000256" key="8">
    <source>
        <dbReference type="RuleBase" id="RU000688"/>
    </source>
</evidence>
<feature type="transmembrane region" description="Helical" evidence="9">
    <location>
        <begin position="99"/>
        <end position="117"/>
    </location>
</feature>
<feature type="transmembrane region" description="Helical" evidence="9">
    <location>
        <begin position="544"/>
        <end position="569"/>
    </location>
</feature>
<dbReference type="Pfam" id="PF00001">
    <property type="entry name" value="7tm_1"/>
    <property type="match status" value="1"/>
</dbReference>
<organism evidence="11 12">
    <name type="scientific">Sinanodonta woodiana</name>
    <name type="common">Chinese pond mussel</name>
    <name type="synonym">Anodonta woodiana</name>
    <dbReference type="NCBI Taxonomy" id="1069815"/>
    <lineage>
        <taxon>Eukaryota</taxon>
        <taxon>Metazoa</taxon>
        <taxon>Spiralia</taxon>
        <taxon>Lophotrochozoa</taxon>
        <taxon>Mollusca</taxon>
        <taxon>Bivalvia</taxon>
        <taxon>Autobranchia</taxon>
        <taxon>Heteroconchia</taxon>
        <taxon>Palaeoheterodonta</taxon>
        <taxon>Unionida</taxon>
        <taxon>Unionoidea</taxon>
        <taxon>Unionidae</taxon>
        <taxon>Unioninae</taxon>
        <taxon>Sinanodonta</taxon>
    </lineage>
</organism>
<dbReference type="SUPFAM" id="SSF81321">
    <property type="entry name" value="Family A G protein-coupled receptor-like"/>
    <property type="match status" value="1"/>
</dbReference>
<keyword evidence="12" id="KW-1185">Reference proteome</keyword>
<keyword evidence="4 8" id="KW-0297">G-protein coupled receptor</keyword>
<dbReference type="PRINTS" id="PR00237">
    <property type="entry name" value="GPCRRHODOPSN"/>
</dbReference>
<reference evidence="11 12" key="1">
    <citation type="submission" date="2024-11" db="EMBL/GenBank/DDBJ databases">
        <title>Chromosome-level genome assembly of the freshwater bivalve Anodonta woodiana.</title>
        <authorList>
            <person name="Chen X."/>
        </authorList>
    </citation>
    <scope>NUCLEOTIDE SEQUENCE [LARGE SCALE GENOMIC DNA]</scope>
    <source>
        <strain evidence="11">MN2024</strain>
        <tissue evidence="11">Gills</tissue>
    </source>
</reference>
<keyword evidence="5 9" id="KW-0472">Membrane</keyword>
<evidence type="ECO:0000313" key="12">
    <source>
        <dbReference type="Proteomes" id="UP001634394"/>
    </source>
</evidence>
<evidence type="ECO:0000256" key="2">
    <source>
        <dbReference type="ARBA" id="ARBA00022692"/>
    </source>
</evidence>